<dbReference type="GO" id="GO:0004888">
    <property type="term" value="F:transmembrane signaling receptor activity"/>
    <property type="evidence" value="ECO:0007669"/>
    <property type="project" value="InterPro"/>
</dbReference>
<dbReference type="WBParaSite" id="PgR007_g064_t05">
    <property type="protein sequence ID" value="PgR007_g064_t05"/>
    <property type="gene ID" value="PgR007_g064"/>
</dbReference>
<keyword evidence="2" id="KW-1185">Reference proteome</keyword>
<dbReference type="Pfam" id="PF00629">
    <property type="entry name" value="MAM"/>
    <property type="match status" value="1"/>
</dbReference>
<evidence type="ECO:0000313" key="2">
    <source>
        <dbReference type="Proteomes" id="UP000887569"/>
    </source>
</evidence>
<dbReference type="Proteomes" id="UP000887569">
    <property type="component" value="Unplaced"/>
</dbReference>
<reference evidence="3 4" key="1">
    <citation type="submission" date="2022-11" db="UniProtKB">
        <authorList>
            <consortium name="WormBaseParasite"/>
        </authorList>
    </citation>
    <scope>IDENTIFICATION</scope>
</reference>
<evidence type="ECO:0000313" key="5">
    <source>
        <dbReference type="WBParaSite" id="PgR007_g064_t05"/>
    </source>
</evidence>
<dbReference type="Gene3D" id="2.60.120.200">
    <property type="match status" value="2"/>
</dbReference>
<evidence type="ECO:0000313" key="3">
    <source>
        <dbReference type="WBParaSite" id="PgR007_g064_t03"/>
    </source>
</evidence>
<dbReference type="PROSITE" id="PS50060">
    <property type="entry name" value="MAM_2"/>
    <property type="match status" value="1"/>
</dbReference>
<dbReference type="WBParaSite" id="PgR007_g064_t03">
    <property type="protein sequence ID" value="PgR007_g064_t03"/>
    <property type="gene ID" value="PgR007_g064"/>
</dbReference>
<dbReference type="InterPro" id="IPR013320">
    <property type="entry name" value="ConA-like_dom_sf"/>
</dbReference>
<dbReference type="PANTHER" id="PTHR35265">
    <property type="entry name" value="LEUKOSIALIN"/>
    <property type="match status" value="1"/>
</dbReference>
<evidence type="ECO:0000313" key="4">
    <source>
        <dbReference type="WBParaSite" id="PgR007_g064_t04"/>
    </source>
</evidence>
<dbReference type="AlphaFoldDB" id="A0A915AHK6"/>
<accession>A0A915AHK6</accession>
<evidence type="ECO:0000259" key="1">
    <source>
        <dbReference type="PROSITE" id="PS50060"/>
    </source>
</evidence>
<dbReference type="WBParaSite" id="PgR007_g064_t04">
    <property type="protein sequence ID" value="PgR007_g064_t04"/>
    <property type="gene ID" value="PgR007_g064"/>
</dbReference>
<sequence length="751" mass="82544">GIPSDIISFSMSTARMLPVLPNGSNELVSRILQVALGLFVTTTELPLRNASTGHDSSSFNCTFDTACHWLSVGGTADHWKLAKGEPDQLLWLTATGTMQLPEAPFALIEIRGQQADQLASDLIQCQDVSSTLSFTYWAIGEADLEICLTDPEGKKFKCTGMLHAKTMPGKVSLKIPPTERPFRVSISANTANGLIALDDIKYDPLACTQQYTDSPETTSVADLVFPWTETAVLSSTEVTWTTPNSSSASLLKAISESQSNTTGNTTEPPFDLLIIGNKTKPLFDRRRGRILSDVSKLLCDFNNEFPCLWGADSGRWALIQKGAIPSMESSQRVLPTFPAAVVLQGDAMFVSDPLKCQTGTGKLLFRHWSNGPTSIQACAMLYGLNNAKIECVMPSPQEHNQDDATLLMFDLLKNIDEPFTLNIIPQWDPSSRNRYLVIDEIAYIGKCDSSKTDMMTNIVENKSTMGPSIISTTTQSSLAATTFAHIPSTDIATHLPPHVPWPIISPLGPYLSAQRRKYTVIRTISPAVHTNVIGSNTHSPRNHRLTTTTFPKRIIASPTTKAIDYCALLNCNFEENSCNYLNHGLTIAPWTLRNRGYGYPLKKPNDIRQSATSGQFVSTVLSSQESAILESPNLEATQGALILSFQFFRPSFSIAFRFCVSTRHSVPYLTSAEFLRCPLILRASSGTASSVQKWNTIRVQLPPGTTQFFLVAHNVDRSVERLAVGVDNIRVAACKPHTDRVESRRNFNVIE</sequence>
<protein>
    <submittedName>
        <fullName evidence="3 4">MAM domain-containing protein</fullName>
    </submittedName>
</protein>
<proteinExistence type="predicted"/>
<dbReference type="InterPro" id="IPR000998">
    <property type="entry name" value="MAM_dom"/>
</dbReference>
<dbReference type="InterPro" id="IPR038829">
    <property type="entry name" value="Leukosialin"/>
</dbReference>
<organism evidence="2 5">
    <name type="scientific">Parascaris univalens</name>
    <name type="common">Nematode worm</name>
    <dbReference type="NCBI Taxonomy" id="6257"/>
    <lineage>
        <taxon>Eukaryota</taxon>
        <taxon>Metazoa</taxon>
        <taxon>Ecdysozoa</taxon>
        <taxon>Nematoda</taxon>
        <taxon>Chromadorea</taxon>
        <taxon>Rhabditida</taxon>
        <taxon>Spirurina</taxon>
        <taxon>Ascaridomorpha</taxon>
        <taxon>Ascaridoidea</taxon>
        <taxon>Ascarididae</taxon>
        <taxon>Parascaris</taxon>
    </lineage>
</organism>
<dbReference type="SMART" id="SM00137">
    <property type="entry name" value="MAM"/>
    <property type="match status" value="1"/>
</dbReference>
<dbReference type="PANTHER" id="PTHR35265:SF1">
    <property type="entry name" value="LEUKOSIALIN"/>
    <property type="match status" value="1"/>
</dbReference>
<dbReference type="SUPFAM" id="SSF49899">
    <property type="entry name" value="Concanavalin A-like lectins/glucanases"/>
    <property type="match status" value="2"/>
</dbReference>
<dbReference type="GO" id="GO:0016020">
    <property type="term" value="C:membrane"/>
    <property type="evidence" value="ECO:0007669"/>
    <property type="project" value="InterPro"/>
</dbReference>
<name>A0A915AHK6_PARUN</name>
<feature type="domain" description="MAM" evidence="1">
    <location>
        <begin position="569"/>
        <end position="736"/>
    </location>
</feature>